<keyword evidence="3" id="KW-0804">Transcription</keyword>
<dbReference type="Gene3D" id="1.10.10.60">
    <property type="entry name" value="Homeodomain-like"/>
    <property type="match status" value="1"/>
</dbReference>
<evidence type="ECO:0000256" key="1">
    <source>
        <dbReference type="ARBA" id="ARBA00023015"/>
    </source>
</evidence>
<dbReference type="InterPro" id="IPR032687">
    <property type="entry name" value="AraC-type_N"/>
</dbReference>
<dbReference type="AlphaFoldDB" id="A0A7T4UQ98"/>
<dbReference type="PANTHER" id="PTHR47894">
    <property type="entry name" value="HTH-TYPE TRANSCRIPTIONAL REGULATOR GADX"/>
    <property type="match status" value="1"/>
</dbReference>
<evidence type="ECO:0000259" key="4">
    <source>
        <dbReference type="PROSITE" id="PS01124"/>
    </source>
</evidence>
<dbReference type="KEGG" id="snan:I6N98_00845"/>
<dbReference type="GO" id="GO:0000976">
    <property type="term" value="F:transcription cis-regulatory region binding"/>
    <property type="evidence" value="ECO:0007669"/>
    <property type="project" value="TreeGrafter"/>
</dbReference>
<dbReference type="GO" id="GO:0003700">
    <property type="term" value="F:DNA-binding transcription factor activity"/>
    <property type="evidence" value="ECO:0007669"/>
    <property type="project" value="InterPro"/>
</dbReference>
<keyword evidence="1" id="KW-0805">Transcription regulation</keyword>
<proteinExistence type="predicted"/>
<evidence type="ECO:0000256" key="3">
    <source>
        <dbReference type="ARBA" id="ARBA00023163"/>
    </source>
</evidence>
<sequence>MELLKETHTGNRLLGHLYNVLVTDYPEINPGSCALECNLKSVAWWRNESPTPMQDFTDLLRYITRKHSNTIIYKVSQRAQLTDLGMMGYAMMTTTNLYEFVTVASHALDQFGYPVEISVAHVDDEHASIRFQGKFEEGQHFESFIEFSMSLAWRCIMGMFPSGMVKSPVRVNFGFAEGESPVAEAKKFYGKAIFYDQSVSEIVVNRSTLETRLPAASLDDYRECSLQSSHILKNLGSKSTYKYRVEQALIEAPNVCKYSFSHTAKYLNMTTRQLRSRLEGESTHFREISLNLRMRLANEYLLSTTLPVQKIAYMLCYTEPNSFIRAYTRYYGFSPNKHRMQARALDSY</sequence>
<dbReference type="EMBL" id="CP066167">
    <property type="protein sequence ID" value="QQD18456.1"/>
    <property type="molecule type" value="Genomic_DNA"/>
</dbReference>
<evidence type="ECO:0000313" key="5">
    <source>
        <dbReference type="EMBL" id="QQD18456.1"/>
    </source>
</evidence>
<dbReference type="InterPro" id="IPR018060">
    <property type="entry name" value="HTH_AraC"/>
</dbReference>
<dbReference type="Proteomes" id="UP000596063">
    <property type="component" value="Chromosome"/>
</dbReference>
<evidence type="ECO:0000256" key="2">
    <source>
        <dbReference type="ARBA" id="ARBA00023125"/>
    </source>
</evidence>
<name>A0A7T4UQ98_9GAMM</name>
<dbReference type="SUPFAM" id="SSF46689">
    <property type="entry name" value="Homeodomain-like"/>
    <property type="match status" value="1"/>
</dbReference>
<protein>
    <submittedName>
        <fullName evidence="5">Helix-turn-helix domain-containing protein</fullName>
    </submittedName>
</protein>
<feature type="domain" description="HTH araC/xylS-type" evidence="4">
    <location>
        <begin position="239"/>
        <end position="341"/>
    </location>
</feature>
<evidence type="ECO:0000313" key="6">
    <source>
        <dbReference type="Proteomes" id="UP000596063"/>
    </source>
</evidence>
<organism evidence="5 6">
    <name type="scientific">Spongiibacter nanhainus</name>
    <dbReference type="NCBI Taxonomy" id="2794344"/>
    <lineage>
        <taxon>Bacteria</taxon>
        <taxon>Pseudomonadati</taxon>
        <taxon>Pseudomonadota</taxon>
        <taxon>Gammaproteobacteria</taxon>
        <taxon>Cellvibrionales</taxon>
        <taxon>Spongiibacteraceae</taxon>
        <taxon>Spongiibacter</taxon>
    </lineage>
</organism>
<dbReference type="GO" id="GO:0005829">
    <property type="term" value="C:cytosol"/>
    <property type="evidence" value="ECO:0007669"/>
    <property type="project" value="TreeGrafter"/>
</dbReference>
<dbReference type="Pfam" id="PF12625">
    <property type="entry name" value="Arabinose_bd"/>
    <property type="match status" value="1"/>
</dbReference>
<keyword evidence="6" id="KW-1185">Reference proteome</keyword>
<dbReference type="Pfam" id="PF12833">
    <property type="entry name" value="HTH_18"/>
    <property type="match status" value="1"/>
</dbReference>
<dbReference type="RefSeq" id="WP_198569947.1">
    <property type="nucleotide sequence ID" value="NZ_CP066167.1"/>
</dbReference>
<accession>A0A7T4UQ98</accession>
<reference evidence="5 6" key="1">
    <citation type="submission" date="2020-12" db="EMBL/GenBank/DDBJ databases">
        <authorList>
            <person name="Shan Y."/>
        </authorList>
    </citation>
    <scope>NUCLEOTIDE SEQUENCE [LARGE SCALE GENOMIC DNA]</scope>
    <source>
        <strain evidence="6">csc3.9</strain>
    </source>
</reference>
<dbReference type="SMART" id="SM00342">
    <property type="entry name" value="HTH_ARAC"/>
    <property type="match status" value="1"/>
</dbReference>
<dbReference type="InterPro" id="IPR009057">
    <property type="entry name" value="Homeodomain-like_sf"/>
</dbReference>
<keyword evidence="2" id="KW-0238">DNA-binding</keyword>
<gene>
    <name evidence="5" type="ORF">I6N98_00845</name>
</gene>
<dbReference type="PROSITE" id="PS01124">
    <property type="entry name" value="HTH_ARAC_FAMILY_2"/>
    <property type="match status" value="1"/>
</dbReference>
<dbReference type="PANTHER" id="PTHR47894:SF1">
    <property type="entry name" value="HTH-TYPE TRANSCRIPTIONAL REGULATOR VQSM"/>
    <property type="match status" value="1"/>
</dbReference>